<name>B8BN66_ORYSI</name>
<feature type="signal peptide" evidence="1">
    <location>
        <begin position="1"/>
        <end position="25"/>
    </location>
</feature>
<keyword evidence="3" id="KW-1185">Reference proteome</keyword>
<gene>
    <name evidence="2" type="ORF">OsI_39258</name>
</gene>
<dbReference type="EMBL" id="CM000137">
    <property type="protein sequence ID" value="EEC69737.1"/>
    <property type="molecule type" value="Genomic_DNA"/>
</dbReference>
<evidence type="ECO:0000256" key="1">
    <source>
        <dbReference type="SAM" id="SignalP"/>
    </source>
</evidence>
<sequence>MKPLLLLISSIVVMTFLLLLSGAGALTADHATVGVAVAGGKRTRHAEELSEMDSVPYPQRRVLQGGNTVYRPLGRALVPQATCRRCVREGSKRGAWLEAPHPPGKTRVRWGRRGFSQRMREPLQWKDARVHRVGFGPGVDEEAEPEDVACCRWGVGRGAIDGSCTQRRRRRWKPSAALPLTEAGCIVGCRICRVAPLPPPPLGVALPPPPDALCHRHHTTTGFTTVKIQMMTMSREDSEERKEREMLREDILKMITTQSVASEQQSDLAIDCPTENREPHDTTKKARSIQNNTVVKALFNGANLQGTTSTTRQNISSQHLRNVARNFVRSRTDQARGENGRMNERNI</sequence>
<dbReference type="Proteomes" id="UP000007015">
    <property type="component" value="Chromosome 12"/>
</dbReference>
<dbReference type="Gramene" id="BGIOSGA037863-TA">
    <property type="protein sequence ID" value="BGIOSGA037863-PA"/>
    <property type="gene ID" value="BGIOSGA037863"/>
</dbReference>
<dbReference type="AlphaFoldDB" id="B8BN66"/>
<evidence type="ECO:0000313" key="2">
    <source>
        <dbReference type="EMBL" id="EEC69737.1"/>
    </source>
</evidence>
<reference evidence="2 3" key="1">
    <citation type="journal article" date="2005" name="PLoS Biol.">
        <title>The genomes of Oryza sativa: a history of duplications.</title>
        <authorList>
            <person name="Yu J."/>
            <person name="Wang J."/>
            <person name="Lin W."/>
            <person name="Li S."/>
            <person name="Li H."/>
            <person name="Zhou J."/>
            <person name="Ni P."/>
            <person name="Dong W."/>
            <person name="Hu S."/>
            <person name="Zeng C."/>
            <person name="Zhang J."/>
            <person name="Zhang Y."/>
            <person name="Li R."/>
            <person name="Xu Z."/>
            <person name="Li S."/>
            <person name="Li X."/>
            <person name="Zheng H."/>
            <person name="Cong L."/>
            <person name="Lin L."/>
            <person name="Yin J."/>
            <person name="Geng J."/>
            <person name="Li G."/>
            <person name="Shi J."/>
            <person name="Liu J."/>
            <person name="Lv H."/>
            <person name="Li J."/>
            <person name="Wang J."/>
            <person name="Deng Y."/>
            <person name="Ran L."/>
            <person name="Shi X."/>
            <person name="Wang X."/>
            <person name="Wu Q."/>
            <person name="Li C."/>
            <person name="Ren X."/>
            <person name="Wang J."/>
            <person name="Wang X."/>
            <person name="Li D."/>
            <person name="Liu D."/>
            <person name="Zhang X."/>
            <person name="Ji Z."/>
            <person name="Zhao W."/>
            <person name="Sun Y."/>
            <person name="Zhang Z."/>
            <person name="Bao J."/>
            <person name="Han Y."/>
            <person name="Dong L."/>
            <person name="Ji J."/>
            <person name="Chen P."/>
            <person name="Wu S."/>
            <person name="Liu J."/>
            <person name="Xiao Y."/>
            <person name="Bu D."/>
            <person name="Tan J."/>
            <person name="Yang L."/>
            <person name="Ye C."/>
            <person name="Zhang J."/>
            <person name="Xu J."/>
            <person name="Zhou Y."/>
            <person name="Yu Y."/>
            <person name="Zhang B."/>
            <person name="Zhuang S."/>
            <person name="Wei H."/>
            <person name="Liu B."/>
            <person name="Lei M."/>
            <person name="Yu H."/>
            <person name="Li Y."/>
            <person name="Xu H."/>
            <person name="Wei S."/>
            <person name="He X."/>
            <person name="Fang L."/>
            <person name="Zhang Z."/>
            <person name="Zhang Y."/>
            <person name="Huang X."/>
            <person name="Su Z."/>
            <person name="Tong W."/>
            <person name="Li J."/>
            <person name="Tong Z."/>
            <person name="Li S."/>
            <person name="Ye J."/>
            <person name="Wang L."/>
            <person name="Fang L."/>
            <person name="Lei T."/>
            <person name="Chen C."/>
            <person name="Chen H."/>
            <person name="Xu Z."/>
            <person name="Li H."/>
            <person name="Huang H."/>
            <person name="Zhang F."/>
            <person name="Xu H."/>
            <person name="Li N."/>
            <person name="Zhao C."/>
            <person name="Li S."/>
            <person name="Dong L."/>
            <person name="Huang Y."/>
            <person name="Li L."/>
            <person name="Xi Y."/>
            <person name="Qi Q."/>
            <person name="Li W."/>
            <person name="Zhang B."/>
            <person name="Hu W."/>
            <person name="Zhang Y."/>
            <person name="Tian X."/>
            <person name="Jiao Y."/>
            <person name="Liang X."/>
            <person name="Jin J."/>
            <person name="Gao L."/>
            <person name="Zheng W."/>
            <person name="Hao B."/>
            <person name="Liu S."/>
            <person name="Wang W."/>
            <person name="Yuan L."/>
            <person name="Cao M."/>
            <person name="McDermott J."/>
            <person name="Samudrala R."/>
            <person name="Wang J."/>
            <person name="Wong G.K."/>
            <person name="Yang H."/>
        </authorList>
    </citation>
    <scope>NUCLEOTIDE SEQUENCE [LARGE SCALE GENOMIC DNA]</scope>
    <source>
        <strain evidence="3">cv. 93-11</strain>
    </source>
</reference>
<keyword evidence="1" id="KW-0732">Signal</keyword>
<protein>
    <submittedName>
        <fullName evidence="2">Uncharacterized protein</fullName>
    </submittedName>
</protein>
<organism evidence="2 3">
    <name type="scientific">Oryza sativa subsp. indica</name>
    <name type="common">Rice</name>
    <dbReference type="NCBI Taxonomy" id="39946"/>
    <lineage>
        <taxon>Eukaryota</taxon>
        <taxon>Viridiplantae</taxon>
        <taxon>Streptophyta</taxon>
        <taxon>Embryophyta</taxon>
        <taxon>Tracheophyta</taxon>
        <taxon>Spermatophyta</taxon>
        <taxon>Magnoliopsida</taxon>
        <taxon>Liliopsida</taxon>
        <taxon>Poales</taxon>
        <taxon>Poaceae</taxon>
        <taxon>BOP clade</taxon>
        <taxon>Oryzoideae</taxon>
        <taxon>Oryzeae</taxon>
        <taxon>Oryzinae</taxon>
        <taxon>Oryza</taxon>
        <taxon>Oryza sativa</taxon>
    </lineage>
</organism>
<dbReference type="HOGENOM" id="CLU_800201_0_0_1"/>
<proteinExistence type="predicted"/>
<feature type="chain" id="PRO_5002868401" evidence="1">
    <location>
        <begin position="26"/>
        <end position="347"/>
    </location>
</feature>
<evidence type="ECO:0000313" key="3">
    <source>
        <dbReference type="Proteomes" id="UP000007015"/>
    </source>
</evidence>
<accession>B8BN66</accession>